<dbReference type="Gramene" id="OPUNC03G30070.2">
    <property type="protein sequence ID" value="OPUNC03G30070.2"/>
    <property type="gene ID" value="OPUNC03G30070"/>
</dbReference>
<protein>
    <submittedName>
        <fullName evidence="2">Uncharacterized protein</fullName>
    </submittedName>
</protein>
<organism evidence="2">
    <name type="scientific">Oryza punctata</name>
    <name type="common">Red rice</name>
    <dbReference type="NCBI Taxonomy" id="4537"/>
    <lineage>
        <taxon>Eukaryota</taxon>
        <taxon>Viridiplantae</taxon>
        <taxon>Streptophyta</taxon>
        <taxon>Embryophyta</taxon>
        <taxon>Tracheophyta</taxon>
        <taxon>Spermatophyta</taxon>
        <taxon>Magnoliopsida</taxon>
        <taxon>Liliopsida</taxon>
        <taxon>Poales</taxon>
        <taxon>Poaceae</taxon>
        <taxon>BOP clade</taxon>
        <taxon>Oryzoideae</taxon>
        <taxon>Oryzeae</taxon>
        <taxon>Oryzinae</taxon>
        <taxon>Oryza</taxon>
    </lineage>
</organism>
<sequence>MARLLRQRWRGSGGDGEEPRPSSVRGDSPPTADLITALSRRYARCAAWDRRRVVAGRLHSGWRWSPSPLEELPPPLLPPPSLVSSSMIFRMQTKVLPKFDVLILELSSLANV</sequence>
<proteinExistence type="predicted"/>
<dbReference type="Proteomes" id="UP000026962">
    <property type="component" value="Chromosome 3"/>
</dbReference>
<dbReference type="EnsemblPlants" id="OPUNC03G30070.2">
    <property type="protein sequence ID" value="OPUNC03G30070.2"/>
    <property type="gene ID" value="OPUNC03G30070"/>
</dbReference>
<name>A0A0E0KIL3_ORYPU</name>
<accession>A0A0E0KIL3</accession>
<reference evidence="2" key="1">
    <citation type="submission" date="2015-04" db="UniProtKB">
        <authorList>
            <consortium name="EnsemblPlants"/>
        </authorList>
    </citation>
    <scope>IDENTIFICATION</scope>
</reference>
<evidence type="ECO:0000256" key="1">
    <source>
        <dbReference type="SAM" id="MobiDB-lite"/>
    </source>
</evidence>
<evidence type="ECO:0000313" key="3">
    <source>
        <dbReference type="Proteomes" id="UP000026962"/>
    </source>
</evidence>
<feature type="region of interest" description="Disordered" evidence="1">
    <location>
        <begin position="1"/>
        <end position="31"/>
    </location>
</feature>
<evidence type="ECO:0000313" key="2">
    <source>
        <dbReference type="EnsemblPlants" id="OPUNC03G30070.2"/>
    </source>
</evidence>
<dbReference type="AlphaFoldDB" id="A0A0E0KIL3"/>
<keyword evidence="3" id="KW-1185">Reference proteome</keyword>
<reference evidence="2" key="2">
    <citation type="submission" date="2018-05" db="EMBL/GenBank/DDBJ databases">
        <title>OpunRS2 (Oryza punctata Reference Sequence Version 2).</title>
        <authorList>
            <person name="Zhang J."/>
            <person name="Kudrna D."/>
            <person name="Lee S."/>
            <person name="Talag J."/>
            <person name="Welchert J."/>
            <person name="Wing R.A."/>
        </authorList>
    </citation>
    <scope>NUCLEOTIDE SEQUENCE [LARGE SCALE GENOMIC DNA]</scope>
</reference>